<dbReference type="Gene3D" id="4.10.280.10">
    <property type="entry name" value="Helix-loop-helix DNA-binding domain"/>
    <property type="match status" value="1"/>
</dbReference>
<feature type="compositionally biased region" description="Polar residues" evidence="4">
    <location>
        <begin position="1"/>
        <end position="17"/>
    </location>
</feature>
<dbReference type="Pfam" id="PF23171">
    <property type="entry name" value="bHLH_HIF1A"/>
    <property type="match status" value="1"/>
</dbReference>
<dbReference type="SMART" id="SM00353">
    <property type="entry name" value="HLH"/>
    <property type="match status" value="1"/>
</dbReference>
<feature type="compositionally biased region" description="Basic and acidic residues" evidence="4">
    <location>
        <begin position="24"/>
        <end position="37"/>
    </location>
</feature>
<protein>
    <recommendedName>
        <fullName evidence="5">BHLH domain-containing protein</fullName>
    </recommendedName>
</protein>
<feature type="region of interest" description="Disordered" evidence="4">
    <location>
        <begin position="1"/>
        <end position="57"/>
    </location>
</feature>
<dbReference type="InterPro" id="IPR011598">
    <property type="entry name" value="bHLH_dom"/>
</dbReference>
<gene>
    <name evidence="6" type="ORF">CVLEPA_LOCUS26219</name>
</gene>
<evidence type="ECO:0000256" key="2">
    <source>
        <dbReference type="ARBA" id="ARBA00023163"/>
    </source>
</evidence>
<evidence type="ECO:0000313" key="6">
    <source>
        <dbReference type="EMBL" id="CAK8692991.1"/>
    </source>
</evidence>
<evidence type="ECO:0000256" key="1">
    <source>
        <dbReference type="ARBA" id="ARBA00023015"/>
    </source>
</evidence>
<accession>A0ABP0GMN4</accession>
<feature type="compositionally biased region" description="Basic residues" evidence="4">
    <location>
        <begin position="38"/>
        <end position="48"/>
    </location>
</feature>
<evidence type="ECO:0000259" key="5">
    <source>
        <dbReference type="PROSITE" id="PS50888"/>
    </source>
</evidence>
<dbReference type="Proteomes" id="UP001642483">
    <property type="component" value="Unassembled WGS sequence"/>
</dbReference>
<dbReference type="SUPFAM" id="SSF47459">
    <property type="entry name" value="HLH, helix-loop-helix DNA-binding domain"/>
    <property type="match status" value="1"/>
</dbReference>
<feature type="domain" description="BHLH" evidence="5">
    <location>
        <begin position="45"/>
        <end position="98"/>
    </location>
</feature>
<dbReference type="InterPro" id="IPR036638">
    <property type="entry name" value="HLH_DNA-bd_sf"/>
</dbReference>
<name>A0ABP0GMN4_CLALP</name>
<dbReference type="PANTHER" id="PTHR23043">
    <property type="entry name" value="HYPOXIA-INDUCIBLE FACTOR 1 ALPHA"/>
    <property type="match status" value="1"/>
</dbReference>
<dbReference type="EMBL" id="CAWYQH010000130">
    <property type="protein sequence ID" value="CAK8692991.1"/>
    <property type="molecule type" value="Genomic_DNA"/>
</dbReference>
<keyword evidence="3" id="KW-0539">Nucleus</keyword>
<comment type="caution">
    <text evidence="6">The sequence shown here is derived from an EMBL/GenBank/DDBJ whole genome shotgun (WGS) entry which is preliminary data.</text>
</comment>
<dbReference type="PROSITE" id="PS50888">
    <property type="entry name" value="BHLH"/>
    <property type="match status" value="1"/>
</dbReference>
<sequence>MLQESTNSEETCSNDLTSAGAFNHTEENNSSEKEQHLKNLRMSHMKKEKSRDAARSRRGKENFEFYELAKLLPVPNDTSSQLDKASIIRLTMSYLQLRDFFHTSNFFLKSYGVTAGESDMERFVQQNLSSVLLQPRPGTSCRQSNDEILHIDVTCALDQKIFGFRAEVHNQMTSQFE</sequence>
<proteinExistence type="predicted"/>
<keyword evidence="1" id="KW-0805">Transcription regulation</keyword>
<keyword evidence="7" id="KW-1185">Reference proteome</keyword>
<dbReference type="PANTHER" id="PTHR23043:SF26">
    <property type="entry name" value="PROTEIN TRACHEALESS"/>
    <property type="match status" value="1"/>
</dbReference>
<keyword evidence="2" id="KW-0804">Transcription</keyword>
<organism evidence="6 7">
    <name type="scientific">Clavelina lepadiformis</name>
    <name type="common">Light-bulb sea squirt</name>
    <name type="synonym">Ascidia lepadiformis</name>
    <dbReference type="NCBI Taxonomy" id="159417"/>
    <lineage>
        <taxon>Eukaryota</taxon>
        <taxon>Metazoa</taxon>
        <taxon>Chordata</taxon>
        <taxon>Tunicata</taxon>
        <taxon>Ascidiacea</taxon>
        <taxon>Aplousobranchia</taxon>
        <taxon>Clavelinidae</taxon>
        <taxon>Clavelina</taxon>
    </lineage>
</organism>
<evidence type="ECO:0000313" key="7">
    <source>
        <dbReference type="Proteomes" id="UP001642483"/>
    </source>
</evidence>
<evidence type="ECO:0000256" key="3">
    <source>
        <dbReference type="ARBA" id="ARBA00023242"/>
    </source>
</evidence>
<reference evidence="6 7" key="1">
    <citation type="submission" date="2024-02" db="EMBL/GenBank/DDBJ databases">
        <authorList>
            <person name="Daric V."/>
            <person name="Darras S."/>
        </authorList>
    </citation>
    <scope>NUCLEOTIDE SEQUENCE [LARGE SCALE GENOMIC DNA]</scope>
</reference>
<evidence type="ECO:0000256" key="4">
    <source>
        <dbReference type="SAM" id="MobiDB-lite"/>
    </source>
</evidence>